<protein>
    <recommendedName>
        <fullName evidence="5">Secreted protein</fullName>
    </recommendedName>
</protein>
<dbReference type="AlphaFoldDB" id="V6EX68"/>
<feature type="region of interest" description="Disordered" evidence="1">
    <location>
        <begin position="22"/>
        <end position="64"/>
    </location>
</feature>
<dbReference type="KEGG" id="mgy:MGMSRv2__0554"/>
<evidence type="ECO:0000256" key="2">
    <source>
        <dbReference type="SAM" id="SignalP"/>
    </source>
</evidence>
<evidence type="ECO:0000313" key="3">
    <source>
        <dbReference type="EMBL" id="CDK97769.1"/>
    </source>
</evidence>
<organism evidence="3 4">
    <name type="scientific">Magnetospirillum gryphiswaldense (strain DSM 6361 / JCM 21280 / NBRC 15271 / MSR-1)</name>
    <dbReference type="NCBI Taxonomy" id="431944"/>
    <lineage>
        <taxon>Bacteria</taxon>
        <taxon>Pseudomonadati</taxon>
        <taxon>Pseudomonadota</taxon>
        <taxon>Alphaproteobacteria</taxon>
        <taxon>Rhodospirillales</taxon>
        <taxon>Rhodospirillaceae</taxon>
        <taxon>Magnetospirillum</taxon>
    </lineage>
</organism>
<proteinExistence type="predicted"/>
<evidence type="ECO:0008006" key="5">
    <source>
        <dbReference type="Google" id="ProtNLM"/>
    </source>
</evidence>
<reference evidence="3 4" key="1">
    <citation type="journal article" date="2014" name="Genome Announc.">
        <title>Complete genome sequence of Magnetospirillum gryphiswaldense MSR-1.</title>
        <authorList>
            <person name="Wang X."/>
            <person name="Wang Q."/>
            <person name="Zhang W."/>
            <person name="Wang Y."/>
            <person name="Li L."/>
            <person name="Wen T."/>
            <person name="Zhang T."/>
            <person name="Zhang Y."/>
            <person name="Xu J."/>
            <person name="Hu J."/>
            <person name="Li S."/>
            <person name="Liu L."/>
            <person name="Liu J."/>
            <person name="Jiang W."/>
            <person name="Tian J."/>
            <person name="Li Y."/>
            <person name="Schuler D."/>
            <person name="Wang L."/>
            <person name="Li J."/>
        </authorList>
    </citation>
    <scope>NUCLEOTIDE SEQUENCE [LARGE SCALE GENOMIC DNA]</scope>
    <source>
        <strain evidence="4">DSM 6361 / JCM 21280 / NBRC 15271 / MSR-1</strain>
    </source>
</reference>
<keyword evidence="2" id="KW-0732">Signal</keyword>
<gene>
    <name evidence="3" type="ordered locus">MGMSRv2__0554</name>
</gene>
<keyword evidence="4" id="KW-1185">Reference proteome</keyword>
<feature type="signal peptide" evidence="2">
    <location>
        <begin position="1"/>
        <end position="17"/>
    </location>
</feature>
<evidence type="ECO:0000313" key="4">
    <source>
        <dbReference type="Proteomes" id="UP000018922"/>
    </source>
</evidence>
<feature type="chain" id="PRO_5004746628" description="Secreted protein" evidence="2">
    <location>
        <begin position="18"/>
        <end position="64"/>
    </location>
</feature>
<dbReference type="Proteomes" id="UP000018922">
    <property type="component" value="Chromosome I"/>
</dbReference>
<name>V6EX68_MAGGM</name>
<dbReference type="HOGENOM" id="CLU_2862485_0_0_5"/>
<accession>V6EX68</accession>
<evidence type="ECO:0000256" key="1">
    <source>
        <dbReference type="SAM" id="MobiDB-lite"/>
    </source>
</evidence>
<sequence>MLRLILLIIYISFYANARRDNPPDHGIGYTSKRGLCPHAHASPTHHHHPGRGLVVRSGRRRPGG</sequence>
<dbReference type="EMBL" id="HG794546">
    <property type="protein sequence ID" value="CDK97769.1"/>
    <property type="molecule type" value="Genomic_DNA"/>
</dbReference>
<dbReference type="STRING" id="1430440.MGMSRv2__0554"/>